<dbReference type="SUPFAM" id="SSF52833">
    <property type="entry name" value="Thioredoxin-like"/>
    <property type="match status" value="1"/>
</dbReference>
<organism evidence="3 4">
    <name type="scientific">Paenibacillus arenosi</name>
    <dbReference type="NCBI Taxonomy" id="2774142"/>
    <lineage>
        <taxon>Bacteria</taxon>
        <taxon>Bacillati</taxon>
        <taxon>Bacillota</taxon>
        <taxon>Bacilli</taxon>
        <taxon>Bacillales</taxon>
        <taxon>Paenibacillaceae</taxon>
        <taxon>Paenibacillus</taxon>
    </lineage>
</organism>
<dbReference type="InterPro" id="IPR036249">
    <property type="entry name" value="Thioredoxin-like_sf"/>
</dbReference>
<dbReference type="InterPro" id="IPR013766">
    <property type="entry name" value="Thioredoxin_domain"/>
</dbReference>
<dbReference type="Proteomes" id="UP000634529">
    <property type="component" value="Unassembled WGS sequence"/>
</dbReference>
<dbReference type="PROSITE" id="PS00194">
    <property type="entry name" value="THIOREDOXIN_1"/>
    <property type="match status" value="1"/>
</dbReference>
<feature type="domain" description="Thioredoxin" evidence="2">
    <location>
        <begin position="41"/>
        <end position="174"/>
    </location>
</feature>
<dbReference type="EMBL" id="JACYTN010000007">
    <property type="protein sequence ID" value="MBD8499012.1"/>
    <property type="molecule type" value="Genomic_DNA"/>
</dbReference>
<comment type="caution">
    <text evidence="3">The sequence shown here is derived from an EMBL/GenBank/DDBJ whole genome shotgun (WGS) entry which is preliminary data.</text>
</comment>
<accession>A0ABR9B0N6</accession>
<gene>
    <name evidence="3" type="ORF">IFO66_11930</name>
</gene>
<dbReference type="InterPro" id="IPR017937">
    <property type="entry name" value="Thioredoxin_CS"/>
</dbReference>
<keyword evidence="1" id="KW-0812">Transmembrane</keyword>
<evidence type="ECO:0000313" key="4">
    <source>
        <dbReference type="Proteomes" id="UP000634529"/>
    </source>
</evidence>
<keyword evidence="1" id="KW-1133">Transmembrane helix</keyword>
<evidence type="ECO:0000313" key="3">
    <source>
        <dbReference type="EMBL" id="MBD8499012.1"/>
    </source>
</evidence>
<reference evidence="3 4" key="1">
    <citation type="submission" date="2020-09" db="EMBL/GenBank/DDBJ databases">
        <title>Paenibacillus sp. CAU 1523 isolated from sand of Haeundae Beach.</title>
        <authorList>
            <person name="Kim W."/>
        </authorList>
    </citation>
    <scope>NUCLEOTIDE SEQUENCE [LARGE SCALE GENOMIC DNA]</scope>
    <source>
        <strain evidence="3 4">CAU 1523</strain>
    </source>
</reference>
<name>A0ABR9B0N6_9BACL</name>
<dbReference type="RefSeq" id="WP_192025364.1">
    <property type="nucleotide sequence ID" value="NZ_JACYTN010000007.1"/>
</dbReference>
<feature type="transmembrane region" description="Helical" evidence="1">
    <location>
        <begin position="6"/>
        <end position="26"/>
    </location>
</feature>
<keyword evidence="4" id="KW-1185">Reference proteome</keyword>
<evidence type="ECO:0000256" key="1">
    <source>
        <dbReference type="SAM" id="Phobius"/>
    </source>
</evidence>
<proteinExistence type="predicted"/>
<dbReference type="Gene3D" id="3.40.30.10">
    <property type="entry name" value="Glutaredoxin"/>
    <property type="match status" value="1"/>
</dbReference>
<protein>
    <recommendedName>
        <fullName evidence="2">Thioredoxin domain-containing protein</fullName>
    </recommendedName>
</protein>
<keyword evidence="1" id="KW-0472">Membrane</keyword>
<evidence type="ECO:0000259" key="2">
    <source>
        <dbReference type="PROSITE" id="PS51352"/>
    </source>
</evidence>
<sequence>MNIMQWAQLVMFVMLIVVTISLTQVYQRSIKRELYNTNRGFSKGEEFPLLSLPSMSGEMISLVRPSTEGTIVTFTSTNCVYCASLYPTLTPFQEKQPQLKVVSLMVGDMESITEKVNEFKIKTPISLIEEDDLSSFNVNVLPFAYFLNKEGIVVAKGSVNSEDDLKLLLQMSRSA</sequence>
<dbReference type="PROSITE" id="PS51352">
    <property type="entry name" value="THIOREDOXIN_2"/>
    <property type="match status" value="1"/>
</dbReference>